<evidence type="ECO:0000256" key="1">
    <source>
        <dbReference type="SAM" id="Coils"/>
    </source>
</evidence>
<dbReference type="VEuPathDB" id="AmoebaDB:DICPUDRAFT_148240"/>
<feature type="region of interest" description="Disordered" evidence="2">
    <location>
        <begin position="64"/>
        <end position="101"/>
    </location>
</feature>
<evidence type="ECO:0000313" key="3">
    <source>
        <dbReference type="EMBL" id="EGC38997.1"/>
    </source>
</evidence>
<dbReference type="eggNOG" id="ENOG502RCF7">
    <property type="taxonomic scope" value="Eukaryota"/>
</dbReference>
<dbReference type="OrthoDB" id="18769at2759"/>
<dbReference type="KEGG" id="dpp:DICPUDRAFT_148240"/>
<feature type="coiled-coil region" evidence="1">
    <location>
        <begin position="181"/>
        <end position="217"/>
    </location>
</feature>
<dbReference type="GeneID" id="10506123"/>
<sequence>MFLFNKLSKIKNINRAIYNKDGGSVTLVNNNNNNGYNRSQQFNRYYLTSPQMKLDEEVPPIKNDQQKQPITNVNNNNNDQISQSPEIQAPSAPEPAPTSAPQQKTKCWCVLSCKLEGKRILSSKIKPIKYEDERAIILKKLQQTQQEVQPQEEPKNGNLGDYNKKILDLNLPLSNSRKQLIEEMIKAKDQYILEQKQEEEEERKGKEEKERQIKENKQLFQTEETGEEGREFPVLNDDDTSIGPIHILYKNQWISTIVERIETSHKDNTPTFVLKIKTPLKLSSEYTFSIESIHSTLDRLLSTGKVKVDYDFDKMFLTKVSSDKDKEFTNWIKCLEGNCAENSEQQTPASATLTKQEYINHVRLLKESLVILRNEILPSIGFENCSIDLVLSKDSIVGCKQGHTELEFPEGTYQLVLEIDSNDHSIWAKSPENVEKILYLYTMMLDSVVSMGRTSDVPLSVSYL</sequence>
<name>F0ZAL7_DICPU</name>
<keyword evidence="1" id="KW-0175">Coiled coil</keyword>
<keyword evidence="4" id="KW-1185">Reference proteome</keyword>
<organism evidence="3 4">
    <name type="scientific">Dictyostelium purpureum</name>
    <name type="common">Slime mold</name>
    <dbReference type="NCBI Taxonomy" id="5786"/>
    <lineage>
        <taxon>Eukaryota</taxon>
        <taxon>Amoebozoa</taxon>
        <taxon>Evosea</taxon>
        <taxon>Eumycetozoa</taxon>
        <taxon>Dictyostelia</taxon>
        <taxon>Dictyosteliales</taxon>
        <taxon>Dictyosteliaceae</taxon>
        <taxon>Dictyostelium</taxon>
    </lineage>
</organism>
<evidence type="ECO:0000256" key="2">
    <source>
        <dbReference type="SAM" id="MobiDB-lite"/>
    </source>
</evidence>
<dbReference type="RefSeq" id="XP_003284450.1">
    <property type="nucleotide sequence ID" value="XM_003284402.1"/>
</dbReference>
<accession>F0ZAL7</accession>
<dbReference type="FunCoup" id="F0ZAL7">
    <property type="interactions" value="743"/>
</dbReference>
<gene>
    <name evidence="3" type="ORF">DICPUDRAFT_148240</name>
</gene>
<dbReference type="OMA" id="CLINCKL"/>
<reference evidence="4" key="1">
    <citation type="journal article" date="2011" name="Genome Biol.">
        <title>Comparative genomics of the social amoebae Dictyostelium discoideum and Dictyostelium purpureum.</title>
        <authorList>
            <consortium name="US DOE Joint Genome Institute (JGI-PGF)"/>
            <person name="Sucgang R."/>
            <person name="Kuo A."/>
            <person name="Tian X."/>
            <person name="Salerno W."/>
            <person name="Parikh A."/>
            <person name="Feasley C.L."/>
            <person name="Dalin E."/>
            <person name="Tu H."/>
            <person name="Huang E."/>
            <person name="Barry K."/>
            <person name="Lindquist E."/>
            <person name="Shapiro H."/>
            <person name="Bruce D."/>
            <person name="Schmutz J."/>
            <person name="Salamov A."/>
            <person name="Fey P."/>
            <person name="Gaudet P."/>
            <person name="Anjard C."/>
            <person name="Babu M.M."/>
            <person name="Basu S."/>
            <person name="Bushmanova Y."/>
            <person name="van der Wel H."/>
            <person name="Katoh-Kurasawa M."/>
            <person name="Dinh C."/>
            <person name="Coutinho P.M."/>
            <person name="Saito T."/>
            <person name="Elias M."/>
            <person name="Schaap P."/>
            <person name="Kay R.R."/>
            <person name="Henrissat B."/>
            <person name="Eichinger L."/>
            <person name="Rivero F."/>
            <person name="Putnam N.H."/>
            <person name="West C.M."/>
            <person name="Loomis W.F."/>
            <person name="Chisholm R.L."/>
            <person name="Shaulsky G."/>
            <person name="Strassmann J.E."/>
            <person name="Queller D.C."/>
            <person name="Kuspa A."/>
            <person name="Grigoriev I.V."/>
        </authorList>
    </citation>
    <scope>NUCLEOTIDE SEQUENCE [LARGE SCALE GENOMIC DNA]</scope>
    <source>
        <strain evidence="4">QSDP1</strain>
    </source>
</reference>
<protein>
    <submittedName>
        <fullName evidence="3">Uncharacterized protein</fullName>
    </submittedName>
</protein>
<dbReference type="InParanoid" id="F0ZAL7"/>
<evidence type="ECO:0000313" key="4">
    <source>
        <dbReference type="Proteomes" id="UP000001064"/>
    </source>
</evidence>
<dbReference type="EMBL" id="GL870965">
    <property type="protein sequence ID" value="EGC38997.1"/>
    <property type="molecule type" value="Genomic_DNA"/>
</dbReference>
<dbReference type="Proteomes" id="UP000001064">
    <property type="component" value="Unassembled WGS sequence"/>
</dbReference>
<dbReference type="AlphaFoldDB" id="F0ZAL7"/>
<proteinExistence type="predicted"/>